<evidence type="ECO:0008006" key="3">
    <source>
        <dbReference type="Google" id="ProtNLM"/>
    </source>
</evidence>
<dbReference type="PANTHER" id="PTHR35868">
    <property type="entry name" value="DUF2804 DOMAIN-CONTAINING PROTEIN-RELATED"/>
    <property type="match status" value="1"/>
</dbReference>
<proteinExistence type="predicted"/>
<evidence type="ECO:0000313" key="1">
    <source>
        <dbReference type="EMBL" id="SFD51370.1"/>
    </source>
</evidence>
<organism evidence="1 2">
    <name type="scientific">Pseudomonas straminea</name>
    <dbReference type="NCBI Taxonomy" id="47882"/>
    <lineage>
        <taxon>Bacteria</taxon>
        <taxon>Pseudomonadati</taxon>
        <taxon>Pseudomonadota</taxon>
        <taxon>Gammaproteobacteria</taxon>
        <taxon>Pseudomonadales</taxon>
        <taxon>Pseudomonadaceae</taxon>
        <taxon>Phytopseudomonas</taxon>
    </lineage>
</organism>
<dbReference type="AlphaFoldDB" id="A0A1I1T7H9"/>
<dbReference type="Pfam" id="PF10974">
    <property type="entry name" value="DUF2804"/>
    <property type="match status" value="1"/>
</dbReference>
<protein>
    <recommendedName>
        <fullName evidence="3">DUF2804 domain-containing protein</fullName>
    </recommendedName>
</protein>
<dbReference type="PANTHER" id="PTHR35868:SF3">
    <property type="entry name" value="DUF2804 DOMAIN-CONTAINING PROTEIN"/>
    <property type="match status" value="1"/>
</dbReference>
<dbReference type="InterPro" id="IPR021243">
    <property type="entry name" value="DUF2804"/>
</dbReference>
<keyword evidence="2" id="KW-1185">Reference proteome</keyword>
<name>A0A1I1T7H9_PSEOC</name>
<sequence length="336" mass="36982">MNSPFIAPPPIPLCDAHGRLNPDAVGWSAQPRVDCSLPGNLGRRKRWNHWNICTPDWTLSLIQADLDYVGYGAVYFLDLNSGQHVTLNQLSLLARGCNLPDTPLGSHAFDHSRVQLHFNEFPGRVRLTATSPNIGGQPLHLALDIQRPVHLESVNLVVPFGNKGFHATCRQVGLPVTGSVHLGDTDYECASGQSFASMDFGRGVWPLHSHWTRAVFAAPGGIGGNFGSGWTEHSGLTENALWFGGALLHLEQTVQIQQTRNDPLAPWQLTTEDGQVDLTFTPRQAHVAKPRLGFGLAYADTYEWFGQYDGLLRNALGERVPVRAAQGWIGMSRTRW</sequence>
<dbReference type="EMBL" id="FOMO01000002">
    <property type="protein sequence ID" value="SFD51370.1"/>
    <property type="molecule type" value="Genomic_DNA"/>
</dbReference>
<gene>
    <name evidence="1" type="ORF">SAMN05216372_102169</name>
</gene>
<dbReference type="RefSeq" id="WP_093501537.1">
    <property type="nucleotide sequence ID" value="NZ_BSSG01000002.1"/>
</dbReference>
<evidence type="ECO:0000313" key="2">
    <source>
        <dbReference type="Proteomes" id="UP000243950"/>
    </source>
</evidence>
<reference evidence="2" key="1">
    <citation type="submission" date="2016-10" db="EMBL/GenBank/DDBJ databases">
        <authorList>
            <person name="Varghese N."/>
            <person name="Submissions S."/>
        </authorList>
    </citation>
    <scope>NUCLEOTIDE SEQUENCE [LARGE SCALE GENOMIC DNA]</scope>
    <source>
        <strain evidence="2">JCM 2783</strain>
    </source>
</reference>
<accession>A0A1I1T7H9</accession>
<dbReference type="Proteomes" id="UP000243950">
    <property type="component" value="Unassembled WGS sequence"/>
</dbReference>